<sequence length="62" mass="7215">MGTFCYIPKITVYAISKKTKNLKTKNLLPFFMIIPVINCKPRDFTRLAQDQKSERRKTIPAP</sequence>
<protein>
    <submittedName>
        <fullName evidence="1">Uncharacterized protein</fullName>
    </submittedName>
</protein>
<accession>A0A8B3S4A1</accession>
<organism evidence="1 2">
    <name type="scientific">Candidatus Argoarchaeum ethanivorans</name>
    <dbReference type="NCBI Taxonomy" id="2608793"/>
    <lineage>
        <taxon>Archaea</taxon>
        <taxon>Methanobacteriati</taxon>
        <taxon>Methanobacteriota</taxon>
        <taxon>Stenosarchaea group</taxon>
        <taxon>Methanomicrobia</taxon>
        <taxon>Methanosarcinales</taxon>
        <taxon>Methanosarcinales incertae sedis</taxon>
        <taxon>GOM Arc I cluster</taxon>
        <taxon>Candidatus Argoarchaeum</taxon>
    </lineage>
</organism>
<dbReference type="EMBL" id="RPGO01000002">
    <property type="protein sequence ID" value="RZB33178.1"/>
    <property type="molecule type" value="Genomic_DNA"/>
</dbReference>
<comment type="caution">
    <text evidence="1">The sequence shown here is derived from an EMBL/GenBank/DDBJ whole genome shotgun (WGS) entry which is preliminary data.</text>
</comment>
<proteinExistence type="predicted"/>
<dbReference type="Proteomes" id="UP000291831">
    <property type="component" value="Unassembled WGS sequence"/>
</dbReference>
<evidence type="ECO:0000313" key="2">
    <source>
        <dbReference type="Proteomes" id="UP000291831"/>
    </source>
</evidence>
<gene>
    <name evidence="1" type="ORF">AEth_00097</name>
</gene>
<reference evidence="2" key="1">
    <citation type="submission" date="2019-01" db="EMBL/GenBank/DDBJ databases">
        <title>Anaerobic oxidation of ethane by archaea from a marine hydrocarbon seep.</title>
        <authorList>
            <person name="Musat F."/>
        </authorList>
    </citation>
    <scope>NUCLEOTIDE SEQUENCE [LARGE SCALE GENOMIC DNA]</scope>
</reference>
<dbReference type="AlphaFoldDB" id="A0A8B3S4A1"/>
<name>A0A8B3S4A1_9EURY</name>
<evidence type="ECO:0000313" key="1">
    <source>
        <dbReference type="EMBL" id="RZB33178.1"/>
    </source>
</evidence>